<dbReference type="AlphaFoldDB" id="A0ABD1QGB9"/>
<keyword evidence="1" id="KW-0732">Signal</keyword>
<protein>
    <submittedName>
        <fullName evidence="3">LORELEI-LIKE-GPI ANCHORED PROTEIN 3</fullName>
    </submittedName>
</protein>
<comment type="caution">
    <text evidence="3">The sequence shown here is derived from an EMBL/GenBank/DDBJ whole genome shotgun (WGS) entry which is preliminary data.</text>
</comment>
<feature type="chain" id="PRO_5044881564" evidence="1">
    <location>
        <begin position="22"/>
        <end position="162"/>
    </location>
</feature>
<dbReference type="InterPro" id="IPR039307">
    <property type="entry name" value="LORELEI-like"/>
</dbReference>
<sequence length="162" mass="18060">MECKSFFHLFLFFLLVGLASSSYISNDVFEFQGSLGRSLLQQKNNCPLNLETLNYTVVTSQCKGPHYTKERCCPPLKELLCPIRDEINDMKNNCMEIFTSYANLYGKYPAALFANLCTESKEGLDCGDIGAPPPAPSSASKPTQFNLHLLMAGLPILLFNLF</sequence>
<feature type="domain" description="GPI-anchored protein LLG1-like" evidence="2">
    <location>
        <begin position="49"/>
        <end position="125"/>
    </location>
</feature>
<evidence type="ECO:0000256" key="1">
    <source>
        <dbReference type="SAM" id="SignalP"/>
    </source>
</evidence>
<keyword evidence="4" id="KW-1185">Reference proteome</keyword>
<name>A0ABD1QGB9_9LAMI</name>
<dbReference type="PANTHER" id="PTHR31533">
    <property type="entry name" value="GPI-ANCHORED PROTEIN LLG1-RELATED-RELATED"/>
    <property type="match status" value="1"/>
</dbReference>
<organism evidence="3 4">
    <name type="scientific">Abeliophyllum distichum</name>
    <dbReference type="NCBI Taxonomy" id="126358"/>
    <lineage>
        <taxon>Eukaryota</taxon>
        <taxon>Viridiplantae</taxon>
        <taxon>Streptophyta</taxon>
        <taxon>Embryophyta</taxon>
        <taxon>Tracheophyta</taxon>
        <taxon>Spermatophyta</taxon>
        <taxon>Magnoliopsida</taxon>
        <taxon>eudicotyledons</taxon>
        <taxon>Gunneridae</taxon>
        <taxon>Pentapetalae</taxon>
        <taxon>asterids</taxon>
        <taxon>lamiids</taxon>
        <taxon>Lamiales</taxon>
        <taxon>Oleaceae</taxon>
        <taxon>Forsythieae</taxon>
        <taxon>Abeliophyllum</taxon>
    </lineage>
</organism>
<dbReference type="PANTHER" id="PTHR31533:SF35">
    <property type="entry name" value="GPI-ANCHORED PROTEIN LLG2-RELATED"/>
    <property type="match status" value="1"/>
</dbReference>
<dbReference type="InterPro" id="IPR058888">
    <property type="entry name" value="LLG1-like"/>
</dbReference>
<evidence type="ECO:0000313" key="4">
    <source>
        <dbReference type="Proteomes" id="UP001604336"/>
    </source>
</evidence>
<dbReference type="Proteomes" id="UP001604336">
    <property type="component" value="Unassembled WGS sequence"/>
</dbReference>
<reference evidence="4" key="1">
    <citation type="submission" date="2024-07" db="EMBL/GenBank/DDBJ databases">
        <title>Two chromosome-level genome assemblies of Korean endemic species Abeliophyllum distichum and Forsythia ovata (Oleaceae).</title>
        <authorList>
            <person name="Jang H."/>
        </authorList>
    </citation>
    <scope>NUCLEOTIDE SEQUENCE [LARGE SCALE GENOMIC DNA]</scope>
</reference>
<accession>A0ABD1QGB9</accession>
<dbReference type="Pfam" id="PF26578">
    <property type="entry name" value="LLG1"/>
    <property type="match status" value="1"/>
</dbReference>
<evidence type="ECO:0000259" key="2">
    <source>
        <dbReference type="Pfam" id="PF26578"/>
    </source>
</evidence>
<feature type="signal peptide" evidence="1">
    <location>
        <begin position="1"/>
        <end position="21"/>
    </location>
</feature>
<evidence type="ECO:0000313" key="3">
    <source>
        <dbReference type="EMBL" id="KAL2474623.1"/>
    </source>
</evidence>
<dbReference type="EMBL" id="JBFOLK010000011">
    <property type="protein sequence ID" value="KAL2474623.1"/>
    <property type="molecule type" value="Genomic_DNA"/>
</dbReference>
<gene>
    <name evidence="3" type="ORF">Adt_35359</name>
</gene>
<proteinExistence type="predicted"/>